<evidence type="ECO:0000313" key="2">
    <source>
        <dbReference type="EMBL" id="PXX79832.1"/>
    </source>
</evidence>
<comment type="caution">
    <text evidence="2">The sequence shown here is derived from an EMBL/GenBank/DDBJ whole genome shotgun (WGS) entry which is preliminary data.</text>
</comment>
<feature type="region of interest" description="Disordered" evidence="1">
    <location>
        <begin position="18"/>
        <end position="56"/>
    </location>
</feature>
<evidence type="ECO:0000313" key="3">
    <source>
        <dbReference type="Proteomes" id="UP000247555"/>
    </source>
</evidence>
<feature type="compositionally biased region" description="Pro residues" evidence="1">
    <location>
        <begin position="46"/>
        <end position="56"/>
    </location>
</feature>
<name>A0A318KT78_9NEIS</name>
<dbReference type="Proteomes" id="UP000247555">
    <property type="component" value="Unassembled WGS sequence"/>
</dbReference>
<dbReference type="AlphaFoldDB" id="A0A318KT78"/>
<sequence length="56" mass="5750">MKPVSNTSFPLFLRAPQPAAKSATGSDPAPAFVLRPQPAPGQAATPCPPQAPKRLA</sequence>
<dbReference type="RefSeq" id="WP_158281742.1">
    <property type="nucleotide sequence ID" value="NZ_QJKI01000005.1"/>
</dbReference>
<organism evidence="2 3">
    <name type="scientific">Rivihabitans pingtungensis</name>
    <dbReference type="NCBI Taxonomy" id="1054498"/>
    <lineage>
        <taxon>Bacteria</taxon>
        <taxon>Pseudomonadati</taxon>
        <taxon>Pseudomonadota</taxon>
        <taxon>Betaproteobacteria</taxon>
        <taxon>Neisseriales</taxon>
        <taxon>Aquaspirillaceae</taxon>
        <taxon>Rivihabitans</taxon>
    </lineage>
</organism>
<accession>A0A318KT78</accession>
<reference evidence="2 3" key="1">
    <citation type="submission" date="2018-05" db="EMBL/GenBank/DDBJ databases">
        <title>Genomic Encyclopedia of Type Strains, Phase IV (KMG-IV): sequencing the most valuable type-strain genomes for metagenomic binning, comparative biology and taxonomic classification.</title>
        <authorList>
            <person name="Goeker M."/>
        </authorList>
    </citation>
    <scope>NUCLEOTIDE SEQUENCE [LARGE SCALE GENOMIC DNA]</scope>
    <source>
        <strain evidence="2 3">DSM 29661</strain>
    </source>
</reference>
<dbReference type="EMBL" id="QJKI01000005">
    <property type="protein sequence ID" value="PXX79832.1"/>
    <property type="molecule type" value="Genomic_DNA"/>
</dbReference>
<keyword evidence="3" id="KW-1185">Reference proteome</keyword>
<proteinExistence type="predicted"/>
<evidence type="ECO:0000256" key="1">
    <source>
        <dbReference type="SAM" id="MobiDB-lite"/>
    </source>
</evidence>
<protein>
    <submittedName>
        <fullName evidence="2">Uncharacterized protein</fullName>
    </submittedName>
</protein>
<gene>
    <name evidence="2" type="ORF">DFR34_10530</name>
</gene>